<protein>
    <submittedName>
        <fullName evidence="11">L,D-transpeptidase-like protein</fullName>
    </submittedName>
</protein>
<evidence type="ECO:0000256" key="6">
    <source>
        <dbReference type="ARBA" id="ARBA00022960"/>
    </source>
</evidence>
<dbReference type="PANTHER" id="PTHR30582:SF24">
    <property type="entry name" value="L,D-TRANSPEPTIDASE ERFK_SRFK-RELATED"/>
    <property type="match status" value="1"/>
</dbReference>
<dbReference type="InterPro" id="IPR038063">
    <property type="entry name" value="Transpep_catalytic_dom"/>
</dbReference>
<evidence type="ECO:0000256" key="4">
    <source>
        <dbReference type="ARBA" id="ARBA00022679"/>
    </source>
</evidence>
<dbReference type="GO" id="GO:0071555">
    <property type="term" value="P:cell wall organization"/>
    <property type="evidence" value="ECO:0007669"/>
    <property type="project" value="UniProtKB-UniRule"/>
</dbReference>
<dbReference type="GO" id="GO:0016757">
    <property type="term" value="F:glycosyltransferase activity"/>
    <property type="evidence" value="ECO:0007669"/>
    <property type="project" value="UniProtKB-KW"/>
</dbReference>
<dbReference type="GO" id="GO:0018104">
    <property type="term" value="P:peptidoglycan-protein cross-linking"/>
    <property type="evidence" value="ECO:0007669"/>
    <property type="project" value="TreeGrafter"/>
</dbReference>
<name>A0A4R3LEE9_9BACL</name>
<evidence type="ECO:0000256" key="5">
    <source>
        <dbReference type="ARBA" id="ARBA00022801"/>
    </source>
</evidence>
<keyword evidence="6 9" id="KW-0133">Cell shape</keyword>
<dbReference type="CDD" id="cd16913">
    <property type="entry name" value="YkuD_like"/>
    <property type="match status" value="1"/>
</dbReference>
<keyword evidence="5" id="KW-0378">Hydrolase</keyword>
<feature type="active site" description="Proton donor/acceptor" evidence="9">
    <location>
        <position position="76"/>
    </location>
</feature>
<evidence type="ECO:0000259" key="10">
    <source>
        <dbReference type="PROSITE" id="PS52029"/>
    </source>
</evidence>
<comment type="pathway">
    <text evidence="1 9">Cell wall biogenesis; peptidoglycan biosynthesis.</text>
</comment>
<dbReference type="EMBL" id="SMAG01000002">
    <property type="protein sequence ID" value="TCS95826.1"/>
    <property type="molecule type" value="Genomic_DNA"/>
</dbReference>
<keyword evidence="12" id="KW-1185">Reference proteome</keyword>
<reference evidence="11 12" key="1">
    <citation type="submission" date="2019-03" db="EMBL/GenBank/DDBJ databases">
        <title>Genomic Encyclopedia of Type Strains, Phase IV (KMG-IV): sequencing the most valuable type-strain genomes for metagenomic binning, comparative biology and taxonomic classification.</title>
        <authorList>
            <person name="Goeker M."/>
        </authorList>
    </citation>
    <scope>NUCLEOTIDE SEQUENCE [LARGE SCALE GENOMIC DNA]</scope>
    <source>
        <strain evidence="11 12">DSM 45707</strain>
    </source>
</reference>
<dbReference type="Gene3D" id="2.40.440.10">
    <property type="entry name" value="L,D-transpeptidase catalytic domain-like"/>
    <property type="match status" value="1"/>
</dbReference>
<dbReference type="InterPro" id="IPR005490">
    <property type="entry name" value="LD_TPept_cat_dom"/>
</dbReference>
<keyword evidence="3" id="KW-0328">Glycosyltransferase</keyword>
<feature type="active site" description="Nucleophile" evidence="9">
    <location>
        <position position="92"/>
    </location>
</feature>
<keyword evidence="8 9" id="KW-0961">Cell wall biogenesis/degradation</keyword>
<evidence type="ECO:0000256" key="2">
    <source>
        <dbReference type="ARBA" id="ARBA00005992"/>
    </source>
</evidence>
<dbReference type="UniPathway" id="UPA00219"/>
<comment type="similarity">
    <text evidence="2">Belongs to the YkuD family.</text>
</comment>
<comment type="caution">
    <text evidence="11">The sequence shown here is derived from an EMBL/GenBank/DDBJ whole genome shotgun (WGS) entry which is preliminary data.</text>
</comment>
<keyword evidence="7 9" id="KW-0573">Peptidoglycan synthesis</keyword>
<dbReference type="GO" id="GO:0071972">
    <property type="term" value="F:peptidoglycan L,D-transpeptidase activity"/>
    <property type="evidence" value="ECO:0007669"/>
    <property type="project" value="TreeGrafter"/>
</dbReference>
<dbReference type="SUPFAM" id="SSF141523">
    <property type="entry name" value="L,D-transpeptidase catalytic domain-like"/>
    <property type="match status" value="1"/>
</dbReference>
<accession>A0A4R3LEE9</accession>
<evidence type="ECO:0000256" key="1">
    <source>
        <dbReference type="ARBA" id="ARBA00004752"/>
    </source>
</evidence>
<evidence type="ECO:0000313" key="12">
    <source>
        <dbReference type="Proteomes" id="UP000294937"/>
    </source>
</evidence>
<dbReference type="InterPro" id="IPR050979">
    <property type="entry name" value="LD-transpeptidase"/>
</dbReference>
<dbReference type="PROSITE" id="PS52029">
    <property type="entry name" value="LD_TPASE"/>
    <property type="match status" value="1"/>
</dbReference>
<dbReference type="AlphaFoldDB" id="A0A4R3LEE9"/>
<organism evidence="11 12">
    <name type="scientific">Hazenella coriacea</name>
    <dbReference type="NCBI Taxonomy" id="1179467"/>
    <lineage>
        <taxon>Bacteria</taxon>
        <taxon>Bacillati</taxon>
        <taxon>Bacillota</taxon>
        <taxon>Bacilli</taxon>
        <taxon>Bacillales</taxon>
        <taxon>Thermoactinomycetaceae</taxon>
        <taxon>Hazenella</taxon>
    </lineage>
</organism>
<dbReference type="GO" id="GO:0008360">
    <property type="term" value="P:regulation of cell shape"/>
    <property type="evidence" value="ECO:0007669"/>
    <property type="project" value="UniProtKB-UniRule"/>
</dbReference>
<feature type="domain" description="L,D-TPase catalytic" evidence="10">
    <location>
        <begin position="2"/>
        <end position="116"/>
    </location>
</feature>
<evidence type="ECO:0000256" key="3">
    <source>
        <dbReference type="ARBA" id="ARBA00022676"/>
    </source>
</evidence>
<gene>
    <name evidence="11" type="ORF">EDD58_102408</name>
</gene>
<evidence type="ECO:0000256" key="8">
    <source>
        <dbReference type="ARBA" id="ARBA00023316"/>
    </source>
</evidence>
<proteinExistence type="inferred from homology"/>
<evidence type="ECO:0000256" key="9">
    <source>
        <dbReference type="PROSITE-ProRule" id="PRU01373"/>
    </source>
</evidence>
<keyword evidence="4" id="KW-0808">Transferase</keyword>
<dbReference type="GO" id="GO:0005576">
    <property type="term" value="C:extracellular region"/>
    <property type="evidence" value="ECO:0007669"/>
    <property type="project" value="TreeGrafter"/>
</dbReference>
<evidence type="ECO:0000313" key="11">
    <source>
        <dbReference type="EMBL" id="TCS95826.1"/>
    </source>
</evidence>
<dbReference type="PANTHER" id="PTHR30582">
    <property type="entry name" value="L,D-TRANSPEPTIDASE"/>
    <property type="match status" value="1"/>
</dbReference>
<dbReference type="Pfam" id="PF03734">
    <property type="entry name" value="YkuD"/>
    <property type="match status" value="1"/>
</dbReference>
<sequence>MYSIKIRLSKRRLYLLKNGKVYKSYPVGVGKVATKTPEGTYRIVNRVPYPYSRPGGKLSPFGTLWFGLSRPHYGIHGTNRPSSIGKRVSRGCIRMYNQDVEDLDRYVGIGTTVVIKN</sequence>
<evidence type="ECO:0000256" key="7">
    <source>
        <dbReference type="ARBA" id="ARBA00022984"/>
    </source>
</evidence>
<dbReference type="Proteomes" id="UP000294937">
    <property type="component" value="Unassembled WGS sequence"/>
</dbReference>